<comment type="caution">
    <text evidence="2">The sequence shown here is derived from an EMBL/GenBank/DDBJ whole genome shotgun (WGS) entry which is preliminary data.</text>
</comment>
<dbReference type="RefSeq" id="WP_349228162.1">
    <property type="nucleotide sequence ID" value="NZ_JBBMFJ010000001.1"/>
</dbReference>
<dbReference type="Proteomes" id="UP001437460">
    <property type="component" value="Unassembled WGS sequence"/>
</dbReference>
<name>A0ABV1HHC8_9FIRM</name>
<organism evidence="2 3">
    <name type="scientific">Ventrimonas faecis</name>
    <dbReference type="NCBI Taxonomy" id="3133170"/>
    <lineage>
        <taxon>Bacteria</taxon>
        <taxon>Bacillati</taxon>
        <taxon>Bacillota</taxon>
        <taxon>Clostridia</taxon>
        <taxon>Lachnospirales</taxon>
        <taxon>Lachnospiraceae</taxon>
        <taxon>Ventrimonas</taxon>
    </lineage>
</organism>
<feature type="transmembrane region" description="Helical" evidence="1">
    <location>
        <begin position="7"/>
        <end position="25"/>
    </location>
</feature>
<dbReference type="EMBL" id="JBBMFJ010000001">
    <property type="protein sequence ID" value="MEQ2561717.1"/>
    <property type="molecule type" value="Genomic_DNA"/>
</dbReference>
<reference evidence="2 3" key="1">
    <citation type="submission" date="2024-03" db="EMBL/GenBank/DDBJ databases">
        <title>Human intestinal bacterial collection.</title>
        <authorList>
            <person name="Pauvert C."/>
            <person name="Hitch T.C.A."/>
            <person name="Clavel T."/>
        </authorList>
    </citation>
    <scope>NUCLEOTIDE SEQUENCE [LARGE SCALE GENOMIC DNA]</scope>
    <source>
        <strain evidence="2 3">CLA-AP-H27</strain>
    </source>
</reference>
<evidence type="ECO:0000313" key="2">
    <source>
        <dbReference type="EMBL" id="MEQ2561717.1"/>
    </source>
</evidence>
<protein>
    <submittedName>
        <fullName evidence="2">Uncharacterized protein</fullName>
    </submittedName>
</protein>
<proteinExistence type="predicted"/>
<sequence length="824" mass="93951">MNHIVKRIAILSGVFAAALGVFFFANNRWNSGQDQAVYMDMEAASLPSVTVQMLDRDMNRLYGYRQEMNTTAAGETLTILPEDRALTVHITEGPVTGISYEVRSMDRDRLVERTEVSDWQQTEDGILAVLPIQNLLTKEREYQLKIQLDTENFGPVYYYTRILWTDAAENARAMVDLAADFSMKTFDYEQARSLTTYLETSPSEDNSTFGHTSIHSSFSQLTWGKLGMQPEANVEIHLKELDGVMCGIQLSYQAKRQGEDGTETYEVEEDFTMKWNELRIYMMQYDRTVNQIFSGDRSEYSGKRILLGITGDDRVELVKSAGGKVFAYRVNRDLWSYDPADRRAVKVFSFRDDDSADVRSNYDHHDTRILSVEDDGDMDFLVYGYMNRGNHEGENGIAGYHYTASENALEERYFIPYSGSYEQLEADLDRLACQTAGGMLYLYVDHAIYGIDMNSRENMVVADSLAEGTFAVSSDKKRIAWQEGTIYESGVLHLMDLETGENREIRAGDGEYVRTLGFVGRDLVYGMARGDDIWLVNGRTENLPMYSIRIINDQMQEETSYEKNGYYISEVTVDESRIHLKRVMKTGPNRYADSPEDTIVCNADLGNGKLDGIGWFASPEKERVYFVQLEEEIKNSRSIRIFAPKRVSYEQSDRLELKSNYQLSDMEFYAYGSGHLLKVTTDFSEALQLAYDKMGFVTDKDRNMLWNRVKRGNIRNIRDPQSAFAPLARHLETFAESTVYQNEELVVLNARGSSLAQMLYFIDQGIPVAAYTGEGQYLILCGFDQYNVTVFDPQTGELYKAGLNDSTEFFRARGNDFICAVSLP</sequence>
<accession>A0ABV1HHC8</accession>
<evidence type="ECO:0000256" key="1">
    <source>
        <dbReference type="SAM" id="Phobius"/>
    </source>
</evidence>
<dbReference type="SUPFAM" id="SSF69322">
    <property type="entry name" value="Tricorn protease domain 2"/>
    <property type="match status" value="1"/>
</dbReference>
<dbReference type="Gene3D" id="3.90.70.10">
    <property type="entry name" value="Cysteine proteinases"/>
    <property type="match status" value="1"/>
</dbReference>
<keyword evidence="1" id="KW-1133">Transmembrane helix</keyword>
<keyword evidence="1" id="KW-0472">Membrane</keyword>
<keyword evidence="1" id="KW-0812">Transmembrane</keyword>
<evidence type="ECO:0000313" key="3">
    <source>
        <dbReference type="Proteomes" id="UP001437460"/>
    </source>
</evidence>
<keyword evidence="3" id="KW-1185">Reference proteome</keyword>
<gene>
    <name evidence="2" type="ORF">WMO41_00750</name>
</gene>